<dbReference type="GO" id="GO:0005829">
    <property type="term" value="C:cytosol"/>
    <property type="evidence" value="ECO:0007669"/>
    <property type="project" value="TreeGrafter"/>
</dbReference>
<feature type="binding site" evidence="3">
    <location>
        <position position="122"/>
    </location>
    <ligand>
        <name>substrate</name>
    </ligand>
</feature>
<dbReference type="NCBIfam" id="NF001924">
    <property type="entry name" value="PRK00702.1"/>
    <property type="match status" value="1"/>
</dbReference>
<evidence type="ECO:0000256" key="2">
    <source>
        <dbReference type="ARBA" id="ARBA00023235"/>
    </source>
</evidence>
<dbReference type="PANTHER" id="PTHR11934">
    <property type="entry name" value="RIBOSE-5-PHOSPHATE ISOMERASE"/>
    <property type="match status" value="1"/>
</dbReference>
<dbReference type="FunFam" id="3.40.50.1360:FF:000001">
    <property type="entry name" value="Ribose-5-phosphate isomerase A"/>
    <property type="match status" value="1"/>
</dbReference>
<dbReference type="InterPro" id="IPR004788">
    <property type="entry name" value="Ribose5P_isomerase_type_A"/>
</dbReference>
<comment type="catalytic activity">
    <reaction evidence="1 3">
        <text>aldehydo-D-ribose 5-phosphate = D-ribulose 5-phosphate</text>
        <dbReference type="Rhea" id="RHEA:14657"/>
        <dbReference type="ChEBI" id="CHEBI:58121"/>
        <dbReference type="ChEBI" id="CHEBI:58273"/>
        <dbReference type="EC" id="5.3.1.6"/>
    </reaction>
</comment>
<name>A0A5B8LI56_9SPHN</name>
<dbReference type="GO" id="GO:0006014">
    <property type="term" value="P:D-ribose metabolic process"/>
    <property type="evidence" value="ECO:0007669"/>
    <property type="project" value="TreeGrafter"/>
</dbReference>
<dbReference type="SUPFAM" id="SSF100950">
    <property type="entry name" value="NagB/RpiA/CoA transferase-like"/>
    <property type="match status" value="1"/>
</dbReference>
<evidence type="ECO:0000256" key="3">
    <source>
        <dbReference type="HAMAP-Rule" id="MF_00170"/>
    </source>
</evidence>
<dbReference type="Gene3D" id="3.30.70.260">
    <property type="match status" value="1"/>
</dbReference>
<accession>A0A5B8LI56</accession>
<comment type="similarity">
    <text evidence="3">Belongs to the ribose 5-phosphate isomerase family.</text>
</comment>
<comment type="subunit">
    <text evidence="3">Homodimer.</text>
</comment>
<dbReference type="KEGG" id="spai:FPZ24_07230"/>
<feature type="binding site" evidence="3">
    <location>
        <begin position="27"/>
        <end position="30"/>
    </location>
    <ligand>
        <name>substrate</name>
    </ligand>
</feature>
<feature type="active site" description="Proton acceptor" evidence="3">
    <location>
        <position position="104"/>
    </location>
</feature>
<dbReference type="SUPFAM" id="SSF75445">
    <property type="entry name" value="D-ribose-5-phosphate isomerase (RpiA), lid domain"/>
    <property type="match status" value="1"/>
</dbReference>
<dbReference type="AlphaFoldDB" id="A0A5B8LI56"/>
<comment type="pathway">
    <text evidence="3">Carbohydrate degradation; pentose phosphate pathway; D-ribose 5-phosphate from D-ribulose 5-phosphate (non-oxidative stage): step 1/1.</text>
</comment>
<dbReference type="HAMAP" id="MF_00170">
    <property type="entry name" value="Rib_5P_isom_A"/>
    <property type="match status" value="1"/>
</dbReference>
<sequence>MQDDDKKLAAEAAVAEIADGMRVGLGSGSTVAFAIAAVGRRLAEWPSATFFSTSQRTTNAARAAGIPIARFADQTELDLVIDGVDEIDPQFRAIKGGGGAMLREKILASAARRMVAIADGTKRVATLGTAPVPVEILPFARSFVAVRTTALGADPVLRMTVAGKEFRTNQGNLILDCHFGPIADPARLAIDLQAIPGALGHGLFLTEIAAAYIAADGIVTKMERAGV</sequence>
<dbReference type="CDD" id="cd01398">
    <property type="entry name" value="RPI_A"/>
    <property type="match status" value="1"/>
</dbReference>
<evidence type="ECO:0000313" key="4">
    <source>
        <dbReference type="EMBL" id="QDZ07294.1"/>
    </source>
</evidence>
<dbReference type="Proteomes" id="UP000315673">
    <property type="component" value="Chromosome"/>
</dbReference>
<dbReference type="Gene3D" id="3.40.50.1360">
    <property type="match status" value="1"/>
</dbReference>
<dbReference type="InterPro" id="IPR020672">
    <property type="entry name" value="Ribose5P_isomerase_typA_subgr"/>
</dbReference>
<dbReference type="EMBL" id="CP042306">
    <property type="protein sequence ID" value="QDZ07294.1"/>
    <property type="molecule type" value="Genomic_DNA"/>
</dbReference>
<dbReference type="GO" id="GO:0009052">
    <property type="term" value="P:pentose-phosphate shunt, non-oxidative branch"/>
    <property type="evidence" value="ECO:0007669"/>
    <property type="project" value="UniProtKB-UniRule"/>
</dbReference>
<comment type="function">
    <text evidence="3">Catalyzes the reversible conversion of ribose-5-phosphate to ribulose 5-phosphate.</text>
</comment>
<evidence type="ECO:0000313" key="5">
    <source>
        <dbReference type="Proteomes" id="UP000315673"/>
    </source>
</evidence>
<protein>
    <recommendedName>
        <fullName evidence="3">Ribose-5-phosphate isomerase A</fullName>
        <ecNumber evidence="3">5.3.1.6</ecNumber>
    </recommendedName>
    <alternativeName>
        <fullName evidence="3">Phosphoriboisomerase A</fullName>
        <shortName evidence="3">PRI</shortName>
    </alternativeName>
</protein>
<reference evidence="4 5" key="1">
    <citation type="submission" date="2019-07" db="EMBL/GenBank/DDBJ databases">
        <title>Full genome sequence of Sphingomonas sp. 4R-6-7(HKS19).</title>
        <authorList>
            <person name="Im W.-T."/>
        </authorList>
    </citation>
    <scope>NUCLEOTIDE SEQUENCE [LARGE SCALE GENOMIC DNA]</scope>
    <source>
        <strain evidence="4 5">HKS19</strain>
    </source>
</reference>
<dbReference type="NCBIfam" id="TIGR00021">
    <property type="entry name" value="rpiA"/>
    <property type="match status" value="1"/>
</dbReference>
<keyword evidence="2 3" id="KW-0413">Isomerase</keyword>
<dbReference type="RefSeq" id="WP_146570588.1">
    <property type="nucleotide sequence ID" value="NZ_CP042306.1"/>
</dbReference>
<feature type="binding site" evidence="3">
    <location>
        <begin position="95"/>
        <end position="98"/>
    </location>
    <ligand>
        <name>substrate</name>
    </ligand>
</feature>
<dbReference type="GO" id="GO:0004751">
    <property type="term" value="F:ribose-5-phosphate isomerase activity"/>
    <property type="evidence" value="ECO:0007669"/>
    <property type="project" value="UniProtKB-UniRule"/>
</dbReference>
<dbReference type="PANTHER" id="PTHR11934:SF0">
    <property type="entry name" value="RIBOSE-5-PHOSPHATE ISOMERASE"/>
    <property type="match status" value="1"/>
</dbReference>
<feature type="binding site" evidence="3">
    <location>
        <begin position="82"/>
        <end position="85"/>
    </location>
    <ligand>
        <name>substrate</name>
    </ligand>
</feature>
<dbReference type="UniPathway" id="UPA00115">
    <property type="reaction ID" value="UER00412"/>
</dbReference>
<dbReference type="Pfam" id="PF06026">
    <property type="entry name" value="Rib_5-P_isom_A"/>
    <property type="match status" value="1"/>
</dbReference>
<gene>
    <name evidence="3 4" type="primary">rpiA</name>
    <name evidence="4" type="ORF">FPZ24_07230</name>
</gene>
<dbReference type="OrthoDB" id="5870696at2"/>
<evidence type="ECO:0000256" key="1">
    <source>
        <dbReference type="ARBA" id="ARBA00001713"/>
    </source>
</evidence>
<keyword evidence="5" id="KW-1185">Reference proteome</keyword>
<proteinExistence type="inferred from homology"/>
<dbReference type="EC" id="5.3.1.6" evidence="3"/>
<organism evidence="4 5">
    <name type="scientific">Sphingomonas panacisoli</name>
    <dbReference type="NCBI Taxonomy" id="1813879"/>
    <lineage>
        <taxon>Bacteria</taxon>
        <taxon>Pseudomonadati</taxon>
        <taxon>Pseudomonadota</taxon>
        <taxon>Alphaproteobacteria</taxon>
        <taxon>Sphingomonadales</taxon>
        <taxon>Sphingomonadaceae</taxon>
        <taxon>Sphingomonas</taxon>
    </lineage>
</organism>
<dbReference type="InterPro" id="IPR037171">
    <property type="entry name" value="NagB/RpiA_transferase-like"/>
</dbReference>